<organism evidence="2 3">
    <name type="scientific">Cohnella xylanilytica</name>
    <dbReference type="NCBI Taxonomy" id="557555"/>
    <lineage>
        <taxon>Bacteria</taxon>
        <taxon>Bacillati</taxon>
        <taxon>Bacillota</taxon>
        <taxon>Bacilli</taxon>
        <taxon>Bacillales</taxon>
        <taxon>Paenibacillaceae</taxon>
        <taxon>Cohnella</taxon>
    </lineage>
</organism>
<dbReference type="Pfam" id="PF01814">
    <property type="entry name" value="Hemerythrin"/>
    <property type="match status" value="1"/>
</dbReference>
<sequence>MKTHEPELPLTAPEGIQLSERLCDALARVKKEHAGLQEGLKRLYREACAVRGENDPRLISDKLDVLIRTVQAYKKSLADHSEWEENELFPLAVWYFGNDMDVFTLMEQEHEMAEHYIDAFLVQVAQTPRPLDHEGAVRLASYLLQAYALLRNHFKEEEEILEAFADQSNGYGF</sequence>
<evidence type="ECO:0000313" key="2">
    <source>
        <dbReference type="EMBL" id="MBB6694334.1"/>
    </source>
</evidence>
<gene>
    <name evidence="2" type="ORF">H7B90_23340</name>
</gene>
<dbReference type="AlphaFoldDB" id="A0A841U8A9"/>
<dbReference type="RefSeq" id="WP_185138307.1">
    <property type="nucleotide sequence ID" value="NZ_BORM01000002.1"/>
</dbReference>
<name>A0A841U8A9_9BACL</name>
<dbReference type="InterPro" id="IPR012312">
    <property type="entry name" value="Hemerythrin-like"/>
</dbReference>
<accession>A0A841U8A9</accession>
<dbReference type="Proteomes" id="UP000553776">
    <property type="component" value="Unassembled WGS sequence"/>
</dbReference>
<evidence type="ECO:0000313" key="3">
    <source>
        <dbReference type="Proteomes" id="UP000553776"/>
    </source>
</evidence>
<comment type="caution">
    <text evidence="2">The sequence shown here is derived from an EMBL/GenBank/DDBJ whole genome shotgun (WGS) entry which is preliminary data.</text>
</comment>
<keyword evidence="3" id="KW-1185">Reference proteome</keyword>
<evidence type="ECO:0000259" key="1">
    <source>
        <dbReference type="Pfam" id="PF01814"/>
    </source>
</evidence>
<dbReference type="Gene3D" id="1.20.120.520">
    <property type="entry name" value="nmb1532 protein domain like"/>
    <property type="match status" value="1"/>
</dbReference>
<reference evidence="2 3" key="1">
    <citation type="submission" date="2020-08" db="EMBL/GenBank/DDBJ databases">
        <title>Cohnella phylogeny.</title>
        <authorList>
            <person name="Dunlap C."/>
        </authorList>
    </citation>
    <scope>NUCLEOTIDE SEQUENCE [LARGE SCALE GENOMIC DNA]</scope>
    <source>
        <strain evidence="2 3">DSM 25239</strain>
    </source>
</reference>
<protein>
    <submittedName>
        <fullName evidence="2">Hemerythrin domain-containing protein</fullName>
    </submittedName>
</protein>
<feature type="domain" description="Hemerythrin-like" evidence="1">
    <location>
        <begin position="26"/>
        <end position="162"/>
    </location>
</feature>
<proteinExistence type="predicted"/>
<dbReference type="EMBL" id="JACJVR010000090">
    <property type="protein sequence ID" value="MBB6694334.1"/>
    <property type="molecule type" value="Genomic_DNA"/>
</dbReference>